<evidence type="ECO:0000313" key="5">
    <source>
        <dbReference type="Proteomes" id="UP000199322"/>
    </source>
</evidence>
<dbReference type="OrthoDB" id="9771846at2"/>
<evidence type="ECO:0000256" key="2">
    <source>
        <dbReference type="ARBA" id="ARBA00022679"/>
    </source>
</evidence>
<dbReference type="CDD" id="cd06533">
    <property type="entry name" value="Glyco_transf_WecG_TagA"/>
    <property type="match status" value="1"/>
</dbReference>
<protein>
    <submittedName>
        <fullName evidence="4">Glycosyltransferase</fullName>
    </submittedName>
    <submittedName>
        <fullName evidence="3">N-acetylmannosaminyltransferase</fullName>
    </submittedName>
</protein>
<evidence type="ECO:0000313" key="6">
    <source>
        <dbReference type="Proteomes" id="UP000297288"/>
    </source>
</evidence>
<keyword evidence="1" id="KW-0328">Glycosyltransferase</keyword>
<evidence type="ECO:0000313" key="4">
    <source>
        <dbReference type="EMBL" id="TGG89157.1"/>
    </source>
</evidence>
<proteinExistence type="predicted"/>
<reference evidence="3 5" key="1">
    <citation type="submission" date="2016-10" db="EMBL/GenBank/DDBJ databases">
        <authorList>
            <person name="de Groot N.N."/>
        </authorList>
    </citation>
    <scope>NUCLEOTIDE SEQUENCE [LARGE SCALE GENOMIC DNA]</scope>
    <source>
        <strain evidence="3 5">WG14</strain>
    </source>
</reference>
<dbReference type="EMBL" id="SRME01000001">
    <property type="protein sequence ID" value="TGG89157.1"/>
    <property type="molecule type" value="Genomic_DNA"/>
</dbReference>
<gene>
    <name evidence="4" type="ORF">E4650_02900</name>
    <name evidence="3" type="ORF">SAMN04488588_0321</name>
</gene>
<dbReference type="PANTHER" id="PTHR34136:SF1">
    <property type="entry name" value="UDP-N-ACETYL-D-MANNOSAMINURONIC ACID TRANSFERASE"/>
    <property type="match status" value="1"/>
</dbReference>
<dbReference type="GO" id="GO:0016758">
    <property type="term" value="F:hexosyltransferase activity"/>
    <property type="evidence" value="ECO:0007669"/>
    <property type="project" value="TreeGrafter"/>
</dbReference>
<accession>A0A1G6IBW9</accession>
<dbReference type="InterPro" id="IPR004629">
    <property type="entry name" value="WecG_TagA_CpsF"/>
</dbReference>
<name>A0A1G6IBW9_9BACT</name>
<sequence length="238" mass="27992">MITENFIEGANVLYGEKNEILNSIYKRFENNQKTWIITLNTLMYMEYFKNDVYKNSFHKADILIPDGIGIVKYMNKKGLKTERCPGIETMKYFCEISGKNDKGIFLLGSRDEVLKKASINIEKEFVTKINGYQNGYFSKERDSEIVDIINFSNADFLFVGMGIPRQEEFILNNYEKLKPKIIMGVGGSIDVFAGEVKRAPILYQKLGIEWFYRMLKEPKRFNKFPELIKFYLKYYLKR</sequence>
<evidence type="ECO:0000256" key="1">
    <source>
        <dbReference type="ARBA" id="ARBA00022676"/>
    </source>
</evidence>
<organism evidence="3 5">
    <name type="scientific">Geotoga petraea</name>
    <dbReference type="NCBI Taxonomy" id="28234"/>
    <lineage>
        <taxon>Bacteria</taxon>
        <taxon>Thermotogati</taxon>
        <taxon>Thermotogota</taxon>
        <taxon>Thermotogae</taxon>
        <taxon>Petrotogales</taxon>
        <taxon>Petrotogaceae</taxon>
        <taxon>Geotoga</taxon>
    </lineage>
</organism>
<reference evidence="4 6" key="2">
    <citation type="submission" date="2019-04" db="EMBL/GenBank/DDBJ databases">
        <title>Draft genome sequence data and analysis of a Fermenting Bacterium, Geotoga petraea strain HO-Geo1, isolated from heavy-oil petroleum reservoir in Russia.</title>
        <authorList>
            <person name="Grouzdev D.S."/>
            <person name="Semenova E.M."/>
            <person name="Sokolova D.S."/>
            <person name="Tourova T.P."/>
            <person name="Poltaraus A.B."/>
            <person name="Nazina T.N."/>
        </authorList>
    </citation>
    <scope>NUCLEOTIDE SEQUENCE [LARGE SCALE GENOMIC DNA]</scope>
    <source>
        <strain evidence="4 6">HO-Geo1</strain>
    </source>
</reference>
<dbReference type="Proteomes" id="UP000297288">
    <property type="component" value="Unassembled WGS sequence"/>
</dbReference>
<dbReference type="AlphaFoldDB" id="A0A1G6IBW9"/>
<dbReference type="EMBL" id="FMYV01000001">
    <property type="protein sequence ID" value="SDC03910.1"/>
    <property type="molecule type" value="Genomic_DNA"/>
</dbReference>
<dbReference type="Proteomes" id="UP000199322">
    <property type="component" value="Unassembled WGS sequence"/>
</dbReference>
<evidence type="ECO:0000313" key="3">
    <source>
        <dbReference type="EMBL" id="SDC03910.1"/>
    </source>
</evidence>
<dbReference type="RefSeq" id="WP_091402194.1">
    <property type="nucleotide sequence ID" value="NZ_FMYV01000001.1"/>
</dbReference>
<keyword evidence="2 3" id="KW-0808">Transferase</keyword>
<dbReference type="PANTHER" id="PTHR34136">
    <property type="match status" value="1"/>
</dbReference>
<keyword evidence="5" id="KW-1185">Reference proteome</keyword>
<dbReference type="Pfam" id="PF03808">
    <property type="entry name" value="Glyco_tran_WecG"/>
    <property type="match status" value="1"/>
</dbReference>
<dbReference type="NCBIfam" id="TIGR00696">
    <property type="entry name" value="wecG_tagA_cpsF"/>
    <property type="match status" value="1"/>
</dbReference>
<dbReference type="STRING" id="28234.SAMN04488588_0321"/>